<evidence type="ECO:0000313" key="2">
    <source>
        <dbReference type="EMBL" id="QPQ54898.1"/>
    </source>
</evidence>
<proteinExistence type="predicted"/>
<keyword evidence="3" id="KW-1185">Reference proteome</keyword>
<dbReference type="Proteomes" id="UP000594873">
    <property type="component" value="Chromosome"/>
</dbReference>
<accession>A0A7T2GJ91</accession>
<name>A0A7T2GJ91_9SPHN</name>
<dbReference type="RefSeq" id="WP_200971574.1">
    <property type="nucleotide sequence ID" value="NZ_CP065592.1"/>
</dbReference>
<dbReference type="EMBL" id="CP065592">
    <property type="protein sequence ID" value="QPQ54898.1"/>
    <property type="molecule type" value="Genomic_DNA"/>
</dbReference>
<feature type="region of interest" description="Disordered" evidence="1">
    <location>
        <begin position="1"/>
        <end position="57"/>
    </location>
</feature>
<sequence length="57" mass="6185">MEGRKDQLVDEEIMQTAAVAPPEPDENWEESQQEQGESDAARPSQSAPEPSIPPPPG</sequence>
<reference evidence="2 3" key="1">
    <citation type="submission" date="2020-11" db="EMBL/GenBank/DDBJ databases">
        <title>Genome seq and assembly of Sphingosinicella sp.</title>
        <authorList>
            <person name="Chhetri G."/>
        </authorList>
    </citation>
    <scope>NUCLEOTIDE SEQUENCE [LARGE SCALE GENOMIC DNA]</scope>
    <source>
        <strain evidence="2 3">UDD2</strain>
    </source>
</reference>
<gene>
    <name evidence="2" type="ORF">IC614_11360</name>
</gene>
<evidence type="ECO:0000313" key="3">
    <source>
        <dbReference type="Proteomes" id="UP000594873"/>
    </source>
</evidence>
<protein>
    <submittedName>
        <fullName evidence="2">Uncharacterized protein</fullName>
    </submittedName>
</protein>
<dbReference type="AlphaFoldDB" id="A0A7T2GJ91"/>
<dbReference type="KEGG" id="sflv:IC614_11360"/>
<evidence type="ECO:0000256" key="1">
    <source>
        <dbReference type="SAM" id="MobiDB-lite"/>
    </source>
</evidence>
<feature type="compositionally biased region" description="Acidic residues" evidence="1">
    <location>
        <begin position="23"/>
        <end position="32"/>
    </location>
</feature>
<organism evidence="2 3">
    <name type="scientific">Allosphingosinicella flava</name>
    <dbReference type="NCBI Taxonomy" id="2771430"/>
    <lineage>
        <taxon>Bacteria</taxon>
        <taxon>Pseudomonadati</taxon>
        <taxon>Pseudomonadota</taxon>
        <taxon>Alphaproteobacteria</taxon>
        <taxon>Sphingomonadales</taxon>
        <taxon>Sphingomonadaceae</taxon>
        <taxon>Allosphingosinicella</taxon>
    </lineage>
</organism>